<reference evidence="1 2" key="1">
    <citation type="submission" date="2016-08" db="EMBL/GenBank/DDBJ databases">
        <title>Genomes of anaerobic fungi encode conserved fungal cellulosomes for biomass hydrolysis.</title>
        <authorList>
            <consortium name="DOE Joint Genome Institute"/>
            <person name="Haitjema C.H."/>
            <person name="Gilmore S.P."/>
            <person name="Henske J.K."/>
            <person name="Solomon K.V."/>
            <person name="De Groot R."/>
            <person name="Kuo A."/>
            <person name="Mondo S.J."/>
            <person name="Salamov A.A."/>
            <person name="Labutti K."/>
            <person name="Zhao Z."/>
            <person name="Chiniquy J."/>
            <person name="Barry K."/>
            <person name="Brewer H.M."/>
            <person name="Purvine S.O."/>
            <person name="Wright A.T."/>
            <person name="Boxma B."/>
            <person name="Van Alen T."/>
            <person name="Hackstein J.H."/>
            <person name="Baker S.E."/>
            <person name="Grigoriev I.V."/>
            <person name="O'Malley M.A."/>
        </authorList>
    </citation>
    <scope>NUCLEOTIDE SEQUENCE [LARGE SCALE GENOMIC DNA]</scope>
    <source>
        <strain evidence="2">finn</strain>
    </source>
</reference>
<sequence length="211" mass="24260">MEMEDYLYEKKKKFEMMKNRNKIMKSNSNLSSKEINLQTRQCERRILKNYDFKSKSTDLAPMKQKVMLKKRQSTEKSLTINHSENDDSCFTNTIYLQEDEFSLDGKMNKTNLLENAIQSSDETINNINLDLDDIFISKRESSLSFQQTPSIESFFIEMGSSLQDSTSIIKDGVSSYGGLNQKQNSNSTIVETGKLQKKKSLSSFLQTSGLF</sequence>
<dbReference type="OrthoDB" id="2157338at2759"/>
<comment type="caution">
    <text evidence="1">The sequence shown here is derived from an EMBL/GenBank/DDBJ whole genome shotgun (WGS) entry which is preliminary data.</text>
</comment>
<dbReference type="EMBL" id="MCFH01000005">
    <property type="protein sequence ID" value="ORX57856.1"/>
    <property type="molecule type" value="Genomic_DNA"/>
</dbReference>
<accession>A0A1Y1VL69</accession>
<dbReference type="AlphaFoldDB" id="A0A1Y1VL69"/>
<dbReference type="Proteomes" id="UP000193719">
    <property type="component" value="Unassembled WGS sequence"/>
</dbReference>
<evidence type="ECO:0000313" key="2">
    <source>
        <dbReference type="Proteomes" id="UP000193719"/>
    </source>
</evidence>
<reference evidence="1 2" key="2">
    <citation type="submission" date="2016-08" db="EMBL/GenBank/DDBJ databases">
        <title>Pervasive Adenine N6-methylation of Active Genes in Fungi.</title>
        <authorList>
            <consortium name="DOE Joint Genome Institute"/>
            <person name="Mondo S.J."/>
            <person name="Dannebaum R.O."/>
            <person name="Kuo R.C."/>
            <person name="Labutti K."/>
            <person name="Haridas S."/>
            <person name="Kuo A."/>
            <person name="Salamov A."/>
            <person name="Ahrendt S.R."/>
            <person name="Lipzen A."/>
            <person name="Sullivan W."/>
            <person name="Andreopoulos W.B."/>
            <person name="Clum A."/>
            <person name="Lindquist E."/>
            <person name="Daum C."/>
            <person name="Ramamoorthy G.K."/>
            <person name="Gryganskyi A."/>
            <person name="Culley D."/>
            <person name="Magnuson J.K."/>
            <person name="James T.Y."/>
            <person name="O'Malley M.A."/>
            <person name="Stajich J.E."/>
            <person name="Spatafora J.W."/>
            <person name="Visel A."/>
            <person name="Grigoriev I.V."/>
        </authorList>
    </citation>
    <scope>NUCLEOTIDE SEQUENCE [LARGE SCALE GENOMIC DNA]</scope>
    <source>
        <strain evidence="2">finn</strain>
    </source>
</reference>
<keyword evidence="2" id="KW-1185">Reference proteome</keyword>
<organism evidence="1 2">
    <name type="scientific">Piromyces finnis</name>
    <dbReference type="NCBI Taxonomy" id="1754191"/>
    <lineage>
        <taxon>Eukaryota</taxon>
        <taxon>Fungi</taxon>
        <taxon>Fungi incertae sedis</taxon>
        <taxon>Chytridiomycota</taxon>
        <taxon>Chytridiomycota incertae sedis</taxon>
        <taxon>Neocallimastigomycetes</taxon>
        <taxon>Neocallimastigales</taxon>
        <taxon>Neocallimastigaceae</taxon>
        <taxon>Piromyces</taxon>
    </lineage>
</organism>
<feature type="non-terminal residue" evidence="1">
    <location>
        <position position="211"/>
    </location>
</feature>
<name>A0A1Y1VL69_9FUNG</name>
<evidence type="ECO:0000313" key="1">
    <source>
        <dbReference type="EMBL" id="ORX57856.1"/>
    </source>
</evidence>
<proteinExistence type="predicted"/>
<protein>
    <submittedName>
        <fullName evidence="1">Uncharacterized protein</fullName>
    </submittedName>
</protein>
<gene>
    <name evidence="1" type="ORF">BCR36DRAFT_580425</name>
</gene>